<name>A0A415M3G3_BACT4</name>
<evidence type="ECO:0000313" key="2">
    <source>
        <dbReference type="EMBL" id="RHL62263.1"/>
    </source>
</evidence>
<dbReference type="RefSeq" id="WP_118417409.1">
    <property type="nucleotide sequence ID" value="NZ_JAGURH010000007.1"/>
</dbReference>
<proteinExistence type="predicted"/>
<evidence type="ECO:0000259" key="1">
    <source>
        <dbReference type="Pfam" id="PF13271"/>
    </source>
</evidence>
<dbReference type="AlphaFoldDB" id="A0A415M3G3"/>
<accession>A0A415M3G3</accession>
<dbReference type="InterPro" id="IPR025139">
    <property type="entry name" value="DUF4062"/>
</dbReference>
<reference evidence="2 3" key="1">
    <citation type="submission" date="2018-08" db="EMBL/GenBank/DDBJ databases">
        <title>A genome reference for cultivated species of the human gut microbiota.</title>
        <authorList>
            <person name="Zou Y."/>
            <person name="Xue W."/>
            <person name="Luo G."/>
        </authorList>
    </citation>
    <scope>NUCLEOTIDE SEQUENCE [LARGE SCALE GENOMIC DNA]</scope>
    <source>
        <strain evidence="2 3">AF37-12</strain>
    </source>
</reference>
<sequence length="366" mass="43054">MAKPRVFLSSTYYDLKHVRERIERFLANFGMEPVLFESDNVTFEFNKPLDVSCYNEVKTCHMLILIVGGRYGSVVTGEQVPQEKKELYEHYVSITRKEHETAANTGIPTFVFIDKNVYAEYQTYKKNKKIFEDKTPFNFAHVDDINVFRFISILEAITAIKTFDKVEEIENYLESQISGMLFLYLQQLQTQKQNTETLDAIAELKIISQRMNEMLSAVGKNVLKDSKEYEEVIENQDIMLLHFFKDMFYDNVVFDQERNYPLEKCNAIIDTSLDLLFSKENIEKLTISQSKESSFHKTIEQIWLDFDLDLMLSENSIKINKINLHKIMTNYIDKIYPIIEKRPEMFDKMKEIFHNDSLEAITGLPF</sequence>
<dbReference type="Pfam" id="PF13271">
    <property type="entry name" value="DUF4062"/>
    <property type="match status" value="1"/>
</dbReference>
<organism evidence="2 3">
    <name type="scientific">Bacteroides thetaiotaomicron</name>
    <dbReference type="NCBI Taxonomy" id="818"/>
    <lineage>
        <taxon>Bacteria</taxon>
        <taxon>Pseudomonadati</taxon>
        <taxon>Bacteroidota</taxon>
        <taxon>Bacteroidia</taxon>
        <taxon>Bacteroidales</taxon>
        <taxon>Bacteroidaceae</taxon>
        <taxon>Bacteroides</taxon>
    </lineage>
</organism>
<evidence type="ECO:0000313" key="3">
    <source>
        <dbReference type="Proteomes" id="UP000283616"/>
    </source>
</evidence>
<dbReference type="Proteomes" id="UP000283616">
    <property type="component" value="Unassembled WGS sequence"/>
</dbReference>
<dbReference type="EMBL" id="QROV01000005">
    <property type="protein sequence ID" value="RHL62263.1"/>
    <property type="molecule type" value="Genomic_DNA"/>
</dbReference>
<gene>
    <name evidence="2" type="ORF">DW011_05205</name>
</gene>
<feature type="domain" description="DUF4062" evidence="1">
    <location>
        <begin position="5"/>
        <end position="102"/>
    </location>
</feature>
<protein>
    <submittedName>
        <fullName evidence="2">DUF4062 domain-containing protein</fullName>
    </submittedName>
</protein>
<comment type="caution">
    <text evidence="2">The sequence shown here is derived from an EMBL/GenBank/DDBJ whole genome shotgun (WGS) entry which is preliminary data.</text>
</comment>